<dbReference type="CDD" id="cd20625">
    <property type="entry name" value="CYP164-like"/>
    <property type="match status" value="1"/>
</dbReference>
<keyword evidence="7 8" id="KW-0503">Monooxygenase</keyword>
<evidence type="ECO:0000256" key="8">
    <source>
        <dbReference type="RuleBase" id="RU000461"/>
    </source>
</evidence>
<comment type="cofactor">
    <cofactor evidence="1">
        <name>heme</name>
        <dbReference type="ChEBI" id="CHEBI:30413"/>
    </cofactor>
</comment>
<dbReference type="InterPro" id="IPR002397">
    <property type="entry name" value="Cyt_P450_B"/>
</dbReference>
<evidence type="ECO:0000256" key="4">
    <source>
        <dbReference type="ARBA" id="ARBA00022723"/>
    </source>
</evidence>
<dbReference type="PANTHER" id="PTHR46696">
    <property type="entry name" value="P450, PUTATIVE (EUROFUNG)-RELATED"/>
    <property type="match status" value="1"/>
</dbReference>
<evidence type="ECO:0000256" key="2">
    <source>
        <dbReference type="ARBA" id="ARBA00010617"/>
    </source>
</evidence>
<evidence type="ECO:0000256" key="7">
    <source>
        <dbReference type="ARBA" id="ARBA00023033"/>
    </source>
</evidence>
<evidence type="ECO:0000256" key="1">
    <source>
        <dbReference type="ARBA" id="ARBA00001971"/>
    </source>
</evidence>
<dbReference type="FunFam" id="1.10.630.10:FF:000018">
    <property type="entry name" value="Cytochrome P450 monooxygenase"/>
    <property type="match status" value="1"/>
</dbReference>
<dbReference type="PROSITE" id="PS00086">
    <property type="entry name" value="CYTOCHROME_P450"/>
    <property type="match status" value="1"/>
</dbReference>
<gene>
    <name evidence="9" type="ORF">CWI75_01365</name>
</gene>
<keyword evidence="4 8" id="KW-0479">Metal-binding</keyword>
<dbReference type="Gene3D" id="1.10.630.10">
    <property type="entry name" value="Cytochrome P450"/>
    <property type="match status" value="1"/>
</dbReference>
<dbReference type="PRINTS" id="PR00359">
    <property type="entry name" value="BP450"/>
</dbReference>
<name>A0A2N5Y7R7_9GAMM</name>
<evidence type="ECO:0000256" key="5">
    <source>
        <dbReference type="ARBA" id="ARBA00023002"/>
    </source>
</evidence>
<evidence type="ECO:0000313" key="9">
    <source>
        <dbReference type="EMBL" id="PLW84446.1"/>
    </source>
</evidence>
<proteinExistence type="inferred from homology"/>
<sequence>MQAATTGTRPRIHFDPRDPAIIADPHTAFANLRSTTPLAWNDAGFWIATRYEDVRSIIIDRKNFGQGDFINNIQLYYGQDFDVFAHSSYRWLSEVFVYQDPPKHTRIRGLVSKALTAKRVREMRPDVEAITHRLLDRFVDRQSMELIHDFAYRLPTLVMCNMLGISEEEADDSLLDQLNQAIADSFLVLEMRPLDADELALANRQIDFLEKFFKSVFDRRRTHPQDDLATALLNAREGDSQLTEREMVTVAIALFGAGFETTAHMIGNGILTLQQYPEQWRKLVGNPNLSLAATEEILRYESSLIATYRTAFHDTDIGGQTVKAGERVLAVLAAGNRDPEVFPKPDEFDIDRSGAHHLAFGGGIHFCVGAELARLEGDVALRALAERFPDLRADTNNPQWRPGFLFRGLEQLQVSW</sequence>
<dbReference type="SUPFAM" id="SSF48264">
    <property type="entry name" value="Cytochrome P450"/>
    <property type="match status" value="1"/>
</dbReference>
<keyword evidence="3 8" id="KW-0349">Heme</keyword>
<evidence type="ECO:0000256" key="3">
    <source>
        <dbReference type="ARBA" id="ARBA00022617"/>
    </source>
</evidence>
<dbReference type="InterPro" id="IPR017972">
    <property type="entry name" value="Cyt_P450_CS"/>
</dbReference>
<organism evidence="9 10">
    <name type="scientific">Kineobactrum sediminis</name>
    <dbReference type="NCBI Taxonomy" id="1905677"/>
    <lineage>
        <taxon>Bacteria</taxon>
        <taxon>Pseudomonadati</taxon>
        <taxon>Pseudomonadota</taxon>
        <taxon>Gammaproteobacteria</taxon>
        <taxon>Cellvibrionales</taxon>
        <taxon>Halieaceae</taxon>
        <taxon>Kineobactrum</taxon>
    </lineage>
</organism>
<dbReference type="OrthoDB" id="7052847at2"/>
<keyword evidence="10" id="KW-1185">Reference proteome</keyword>
<dbReference type="Proteomes" id="UP000234845">
    <property type="component" value="Unassembled WGS sequence"/>
</dbReference>
<comment type="similarity">
    <text evidence="2 8">Belongs to the cytochrome P450 family.</text>
</comment>
<evidence type="ECO:0000313" key="10">
    <source>
        <dbReference type="Proteomes" id="UP000234845"/>
    </source>
</evidence>
<dbReference type="Pfam" id="PF00067">
    <property type="entry name" value="p450"/>
    <property type="match status" value="2"/>
</dbReference>
<keyword evidence="6 8" id="KW-0408">Iron</keyword>
<dbReference type="GO" id="GO:0020037">
    <property type="term" value="F:heme binding"/>
    <property type="evidence" value="ECO:0007669"/>
    <property type="project" value="InterPro"/>
</dbReference>
<dbReference type="GO" id="GO:0016705">
    <property type="term" value="F:oxidoreductase activity, acting on paired donors, with incorporation or reduction of molecular oxygen"/>
    <property type="evidence" value="ECO:0007669"/>
    <property type="project" value="InterPro"/>
</dbReference>
<dbReference type="GO" id="GO:0005506">
    <property type="term" value="F:iron ion binding"/>
    <property type="evidence" value="ECO:0007669"/>
    <property type="project" value="InterPro"/>
</dbReference>
<dbReference type="EMBL" id="PKLZ01000001">
    <property type="protein sequence ID" value="PLW84446.1"/>
    <property type="molecule type" value="Genomic_DNA"/>
</dbReference>
<dbReference type="InterPro" id="IPR001128">
    <property type="entry name" value="Cyt_P450"/>
</dbReference>
<reference evidence="10" key="1">
    <citation type="submission" date="2017-11" db="EMBL/GenBank/DDBJ databases">
        <title>The draft genome sequence of Chromatocurvus sp. F02.</title>
        <authorList>
            <person name="Du Z.-J."/>
            <person name="Chang Y.-Q."/>
        </authorList>
    </citation>
    <scope>NUCLEOTIDE SEQUENCE [LARGE SCALE GENOMIC DNA]</scope>
    <source>
        <strain evidence="10">F02</strain>
    </source>
</reference>
<keyword evidence="5 8" id="KW-0560">Oxidoreductase</keyword>
<evidence type="ECO:0000256" key="6">
    <source>
        <dbReference type="ARBA" id="ARBA00023004"/>
    </source>
</evidence>
<dbReference type="AlphaFoldDB" id="A0A2N5Y7R7"/>
<dbReference type="InterPro" id="IPR036396">
    <property type="entry name" value="Cyt_P450_sf"/>
</dbReference>
<dbReference type="GO" id="GO:0004497">
    <property type="term" value="F:monooxygenase activity"/>
    <property type="evidence" value="ECO:0007669"/>
    <property type="project" value="UniProtKB-KW"/>
</dbReference>
<accession>A0A2N5Y7R7</accession>
<comment type="caution">
    <text evidence="9">The sequence shown here is derived from an EMBL/GenBank/DDBJ whole genome shotgun (WGS) entry which is preliminary data.</text>
</comment>
<protein>
    <submittedName>
        <fullName evidence="9">Cytochrome P450</fullName>
    </submittedName>
</protein>
<dbReference type="PANTHER" id="PTHR46696:SF1">
    <property type="entry name" value="CYTOCHROME P450 YJIB-RELATED"/>
    <property type="match status" value="1"/>
</dbReference>